<sequence length="263" mass="29359">MCVSTETLSIRSWIHSFTPLQFPPSTLIIYSSNSSNLSNFNSNSNSTLSPSHPRTLYLAPIHPFTFHPSPLTGNIKHQSSNLTIQHNTIQYNITPYYTTHIHTSSLHIMAELKNAAGLSNEEIQAYRDAFSIFDKDGDGTISTAELAEAMKSLGQNPSDAEIQDMINEVDVDQSGTVDFDEFLKMMTTETKGVDFEQEMRSAFQVFDVDGSGTISPEEIYKLMASLGENLSEEEIKSMVKEVDKNGDGSIDYEEFVSFIRDNK</sequence>
<dbReference type="InterPro" id="IPR050230">
    <property type="entry name" value="CALM/Myosin/TropC-like"/>
</dbReference>
<evidence type="ECO:0000313" key="5">
    <source>
        <dbReference type="EMBL" id="KAA8567329.1"/>
    </source>
</evidence>
<evidence type="ECO:0000256" key="2">
    <source>
        <dbReference type="ARBA" id="ARBA00022737"/>
    </source>
</evidence>
<feature type="domain" description="EF-hand" evidence="4">
    <location>
        <begin position="194"/>
        <end position="229"/>
    </location>
</feature>
<dbReference type="Gene3D" id="1.10.238.10">
    <property type="entry name" value="EF-hand"/>
    <property type="match status" value="2"/>
</dbReference>
<accession>A0A5M9JH89</accession>
<evidence type="ECO:0000313" key="6">
    <source>
        <dbReference type="Proteomes" id="UP000322873"/>
    </source>
</evidence>
<feature type="domain" description="EF-hand" evidence="4">
    <location>
        <begin position="157"/>
        <end position="192"/>
    </location>
</feature>
<dbReference type="Pfam" id="PF13499">
    <property type="entry name" value="EF-hand_7"/>
    <property type="match status" value="2"/>
</dbReference>
<dbReference type="InterPro" id="IPR018247">
    <property type="entry name" value="EF_Hand_1_Ca_BS"/>
</dbReference>
<dbReference type="GO" id="GO:0005509">
    <property type="term" value="F:calcium ion binding"/>
    <property type="evidence" value="ECO:0007669"/>
    <property type="project" value="InterPro"/>
</dbReference>
<dbReference type="SMART" id="SM00054">
    <property type="entry name" value="EFh"/>
    <property type="match status" value="4"/>
</dbReference>
<dbReference type="CDD" id="cd00051">
    <property type="entry name" value="EFh"/>
    <property type="match status" value="1"/>
</dbReference>
<keyword evidence="6" id="KW-1185">Reference proteome</keyword>
<feature type="domain" description="EF-hand" evidence="4">
    <location>
        <begin position="230"/>
        <end position="263"/>
    </location>
</feature>
<keyword evidence="3" id="KW-0106">Calcium</keyword>
<dbReference type="PROSITE" id="PS50222">
    <property type="entry name" value="EF_HAND_2"/>
    <property type="match status" value="4"/>
</dbReference>
<proteinExistence type="predicted"/>
<dbReference type="VEuPathDB" id="FungiDB:MFRU_007g03540"/>
<dbReference type="FunFam" id="1.10.238.10:FF:000527">
    <property type="entry name" value="Calmodulin-3"/>
    <property type="match status" value="1"/>
</dbReference>
<dbReference type="PROSITE" id="PS00018">
    <property type="entry name" value="EF_HAND_1"/>
    <property type="match status" value="4"/>
</dbReference>
<dbReference type="Proteomes" id="UP000322873">
    <property type="component" value="Unassembled WGS sequence"/>
</dbReference>
<dbReference type="GO" id="GO:0016460">
    <property type="term" value="C:myosin II complex"/>
    <property type="evidence" value="ECO:0007669"/>
    <property type="project" value="TreeGrafter"/>
</dbReference>
<keyword evidence="2" id="KW-0677">Repeat</keyword>
<dbReference type="InterPro" id="IPR002048">
    <property type="entry name" value="EF_hand_dom"/>
</dbReference>
<dbReference type="AlphaFoldDB" id="A0A5M9JH89"/>
<reference evidence="5 6" key="1">
    <citation type="submission" date="2019-06" db="EMBL/GenBank/DDBJ databases">
        <title>Genome Sequence of the Brown Rot Fungal Pathogen Monilinia fructicola.</title>
        <authorList>
            <person name="De Miccolis Angelini R.M."/>
            <person name="Landi L."/>
            <person name="Abate D."/>
            <person name="Pollastro S."/>
            <person name="Romanazzi G."/>
            <person name="Faretra F."/>
        </authorList>
    </citation>
    <scope>NUCLEOTIDE SEQUENCE [LARGE SCALE GENOMIC DNA]</scope>
    <source>
        <strain evidence="5 6">Mfrc123</strain>
    </source>
</reference>
<dbReference type="SUPFAM" id="SSF47473">
    <property type="entry name" value="EF-hand"/>
    <property type="match status" value="1"/>
</dbReference>
<dbReference type="PANTHER" id="PTHR23048">
    <property type="entry name" value="MYOSIN LIGHT CHAIN 1, 3"/>
    <property type="match status" value="1"/>
</dbReference>
<dbReference type="EMBL" id="VICG01000011">
    <property type="protein sequence ID" value="KAA8567329.1"/>
    <property type="molecule type" value="Genomic_DNA"/>
</dbReference>
<feature type="domain" description="EF-hand" evidence="4">
    <location>
        <begin position="121"/>
        <end position="156"/>
    </location>
</feature>
<gene>
    <name evidence="5" type="ORF">EYC84_010359</name>
</gene>
<protein>
    <recommendedName>
        <fullName evidence="1">Calmodulin</fullName>
    </recommendedName>
</protein>
<comment type="caution">
    <text evidence="5">The sequence shown here is derived from an EMBL/GenBank/DDBJ whole genome shotgun (WGS) entry which is preliminary data.</text>
</comment>
<dbReference type="InterPro" id="IPR011992">
    <property type="entry name" value="EF-hand-dom_pair"/>
</dbReference>
<dbReference type="PANTHER" id="PTHR23048:SF0">
    <property type="entry name" value="CALMODULIN LIKE 3"/>
    <property type="match status" value="1"/>
</dbReference>
<name>A0A5M9JH89_MONFR</name>
<evidence type="ECO:0000256" key="1">
    <source>
        <dbReference type="ARBA" id="ARBA00020786"/>
    </source>
</evidence>
<evidence type="ECO:0000256" key="3">
    <source>
        <dbReference type="ARBA" id="ARBA00022837"/>
    </source>
</evidence>
<organism evidence="5 6">
    <name type="scientific">Monilinia fructicola</name>
    <name type="common">Brown rot fungus</name>
    <name type="synonym">Ciboria fructicola</name>
    <dbReference type="NCBI Taxonomy" id="38448"/>
    <lineage>
        <taxon>Eukaryota</taxon>
        <taxon>Fungi</taxon>
        <taxon>Dikarya</taxon>
        <taxon>Ascomycota</taxon>
        <taxon>Pezizomycotina</taxon>
        <taxon>Leotiomycetes</taxon>
        <taxon>Helotiales</taxon>
        <taxon>Sclerotiniaceae</taxon>
        <taxon>Monilinia</taxon>
    </lineage>
</organism>
<evidence type="ECO:0000259" key="4">
    <source>
        <dbReference type="PROSITE" id="PS50222"/>
    </source>
</evidence>